<organism evidence="1 2">
    <name type="scientific">Thermus arciformis</name>
    <dbReference type="NCBI Taxonomy" id="482827"/>
    <lineage>
        <taxon>Bacteria</taxon>
        <taxon>Thermotogati</taxon>
        <taxon>Deinococcota</taxon>
        <taxon>Deinococci</taxon>
        <taxon>Thermales</taxon>
        <taxon>Thermaceae</taxon>
        <taxon>Thermus</taxon>
    </lineage>
</organism>
<dbReference type="AlphaFoldDB" id="A0A1G7DXT0"/>
<keyword evidence="2" id="KW-1185">Reference proteome</keyword>
<protein>
    <submittedName>
        <fullName evidence="1">Uncharacterized protein</fullName>
    </submittedName>
</protein>
<dbReference type="Proteomes" id="UP000199446">
    <property type="component" value="Unassembled WGS sequence"/>
</dbReference>
<reference evidence="2" key="1">
    <citation type="submission" date="2016-10" db="EMBL/GenBank/DDBJ databases">
        <authorList>
            <person name="Varghese N."/>
            <person name="Submissions S."/>
        </authorList>
    </citation>
    <scope>NUCLEOTIDE SEQUENCE [LARGE SCALE GENOMIC DNA]</scope>
    <source>
        <strain evidence="2">CGMCC 1.6992</strain>
    </source>
</reference>
<proteinExistence type="predicted"/>
<gene>
    <name evidence="1" type="ORF">SAMN04488243_1042</name>
</gene>
<accession>A0A1G7DXT0</accession>
<sequence>MVYDMSGKPLHHLILLGPGTGEFWATLSAPDPEHALFAVGATDKRSFFSFIIPASSFKSIVETRDRAGSFKRFLSPTPGVLYLEDRSGRIWDTTTATEVDPAVVEQWRKAQRTLIEQRQKDGILDKMKEDWARVLAEASGQGLSPQSTGVPTLRALTLPDGSLDVEGFLTLLETQMASRGISPQYVNERAWCMGWFCAGMGYASVVRGNRYNGDIANDSLYNPNDPQDCSTQNKCDIANGLLEGDPFGNEQTIAEYRYLPDGTWGAWDFGPSGLMRLDYVGCGPMSIVRLFNWYAFHRERFGSGPNVHFVTVNGRPPSSERELAQIMFDPVLLGTRDGINYYQPRIARYTDTWHFMGQGMTRDTNMIPGANTWISYHASPEGKNWEMRGSHKAFVNLAYAGSVLTVVGIPISLIDFSQHTWRVRDIVRGKIGRDNEPVIALYATGRALGLEGHYAMSQAYIVHEGWFSASVLLWTTKGAGDIPQGRYVNVTDMGSFYSGAYGMYRR</sequence>
<dbReference type="EMBL" id="FNBC01000004">
    <property type="protein sequence ID" value="SDE56152.1"/>
    <property type="molecule type" value="Genomic_DNA"/>
</dbReference>
<name>A0A1G7DXT0_9DEIN</name>
<evidence type="ECO:0000313" key="1">
    <source>
        <dbReference type="EMBL" id="SDE56152.1"/>
    </source>
</evidence>
<evidence type="ECO:0000313" key="2">
    <source>
        <dbReference type="Proteomes" id="UP000199446"/>
    </source>
</evidence>